<dbReference type="SUPFAM" id="SSF52096">
    <property type="entry name" value="ClpP/crotonase"/>
    <property type="match status" value="1"/>
</dbReference>
<dbReference type="EMBL" id="CP022521">
    <property type="protein sequence ID" value="ASO17759.1"/>
    <property type="molecule type" value="Genomic_DNA"/>
</dbReference>
<accession>A0A221VW32</accession>
<evidence type="ECO:0000256" key="2">
    <source>
        <dbReference type="ARBA" id="ARBA00022670"/>
    </source>
</evidence>
<evidence type="ECO:0000313" key="6">
    <source>
        <dbReference type="Proteomes" id="UP000204221"/>
    </source>
</evidence>
<dbReference type="CDD" id="cd07023">
    <property type="entry name" value="S49_Sppa_N_C"/>
    <property type="match status" value="1"/>
</dbReference>
<protein>
    <submittedName>
        <fullName evidence="5">Putative signal peptide peptidase SppA</fullName>
        <ecNumber evidence="5">3.4.21.-</ecNumber>
    </submittedName>
</protein>
<keyword evidence="4" id="KW-0720">Serine protease</keyword>
<evidence type="ECO:0000313" key="5">
    <source>
        <dbReference type="EMBL" id="ASO17759.1"/>
    </source>
</evidence>
<dbReference type="RefSeq" id="WP_093939597.1">
    <property type="nucleotide sequence ID" value="NZ_CP022521.1"/>
</dbReference>
<dbReference type="GO" id="GO:0006508">
    <property type="term" value="P:proteolysis"/>
    <property type="evidence" value="ECO:0007669"/>
    <property type="project" value="UniProtKB-KW"/>
</dbReference>
<dbReference type="Pfam" id="PF01343">
    <property type="entry name" value="Peptidase_S49"/>
    <property type="match status" value="1"/>
</dbReference>
<evidence type="ECO:0000256" key="1">
    <source>
        <dbReference type="ARBA" id="ARBA00008683"/>
    </source>
</evidence>
<reference evidence="5 6" key="1">
    <citation type="submission" date="2017-07" db="EMBL/GenBank/DDBJ databases">
        <title>Complete genome sequence of Actinoalloteichus hoggarensis DSM 45943, type strain of Actinoalloteichus hoggarensis.</title>
        <authorList>
            <person name="Ruckert C."/>
            <person name="Nouioui I."/>
            <person name="Willmese J."/>
            <person name="van Wezel G."/>
            <person name="Klenk H.-P."/>
            <person name="Kalinowski J."/>
            <person name="Zotchev S.B."/>
        </authorList>
    </citation>
    <scope>NUCLEOTIDE SEQUENCE [LARGE SCALE GENOMIC DNA]</scope>
    <source>
        <strain evidence="5 6">DSM 45943</strain>
    </source>
</reference>
<evidence type="ECO:0000256" key="3">
    <source>
        <dbReference type="ARBA" id="ARBA00022801"/>
    </source>
</evidence>
<sequence>MSVTDKLAARLPLPGRLGERAERAPVVAVIRLHGVITPNPGPTTRGALSLHTVETALTKAFAHDRLAAVALEINSPGGSPTQSALIADRIRGLAEAKAHRTRSVPVLAFCEDVAASGGYWLACAADEIYAHPTSLVGSIGVISSGFGLTGLLERIGVERRIHAAGAHKVRLDPFSPQKDEDVEWLTGLQSDLHEQFAGWVRERRGDRLTGTEEELFSGEVWTGAKARGLGLVDELGTLREVIARRFPKAEISVAEPRRNLLSRLGFGSGAQLSFGRSTAATGVLQMIEGLEQRAMWNRFGL</sequence>
<keyword evidence="6" id="KW-1185">Reference proteome</keyword>
<name>A0A221VW32_9PSEU</name>
<dbReference type="Gene3D" id="3.90.226.10">
    <property type="entry name" value="2-enoyl-CoA Hydratase, Chain A, domain 1"/>
    <property type="match status" value="1"/>
</dbReference>
<gene>
    <name evidence="5" type="primary">sppA</name>
    <name evidence="5" type="ORF">AHOG_00430</name>
</gene>
<dbReference type="AlphaFoldDB" id="A0A221VW32"/>
<dbReference type="InterPro" id="IPR002142">
    <property type="entry name" value="Peptidase_S49"/>
</dbReference>
<dbReference type="Proteomes" id="UP000204221">
    <property type="component" value="Chromosome"/>
</dbReference>
<dbReference type="KEGG" id="ahg:AHOG_00430"/>
<dbReference type="OrthoDB" id="9764363at2"/>
<keyword evidence="3 5" id="KW-0378">Hydrolase</keyword>
<comment type="similarity">
    <text evidence="1">Belongs to the peptidase S49 family.</text>
</comment>
<dbReference type="EC" id="3.4.21.-" evidence="5"/>
<dbReference type="Gene3D" id="6.20.330.10">
    <property type="match status" value="1"/>
</dbReference>
<keyword evidence="2" id="KW-0645">Protease</keyword>
<dbReference type="GO" id="GO:0008236">
    <property type="term" value="F:serine-type peptidase activity"/>
    <property type="evidence" value="ECO:0007669"/>
    <property type="project" value="UniProtKB-KW"/>
</dbReference>
<evidence type="ECO:0000256" key="4">
    <source>
        <dbReference type="ARBA" id="ARBA00022825"/>
    </source>
</evidence>
<dbReference type="InterPro" id="IPR047272">
    <property type="entry name" value="S49_SppA_C"/>
</dbReference>
<dbReference type="InterPro" id="IPR029045">
    <property type="entry name" value="ClpP/crotonase-like_dom_sf"/>
</dbReference>
<proteinExistence type="inferred from homology"/>
<dbReference type="PANTHER" id="PTHR42987">
    <property type="entry name" value="PEPTIDASE S49"/>
    <property type="match status" value="1"/>
</dbReference>
<organism evidence="5 6">
    <name type="scientific">Actinoalloteichus hoggarensis</name>
    <dbReference type="NCBI Taxonomy" id="1470176"/>
    <lineage>
        <taxon>Bacteria</taxon>
        <taxon>Bacillati</taxon>
        <taxon>Actinomycetota</taxon>
        <taxon>Actinomycetes</taxon>
        <taxon>Pseudonocardiales</taxon>
        <taxon>Pseudonocardiaceae</taxon>
        <taxon>Actinoalloteichus</taxon>
    </lineage>
</organism>
<dbReference type="PANTHER" id="PTHR42987:SF8">
    <property type="entry name" value="PROTEINASE"/>
    <property type="match status" value="1"/>
</dbReference>